<dbReference type="OrthoDB" id="413760at2759"/>
<dbReference type="Proteomes" id="UP000237105">
    <property type="component" value="Unassembled WGS sequence"/>
</dbReference>
<comment type="caution">
    <text evidence="1">The sequence shown here is derived from an EMBL/GenBank/DDBJ whole genome shotgun (WGS) entry which is preliminary data.</text>
</comment>
<dbReference type="PANTHER" id="PTHR11439">
    <property type="entry name" value="GAG-POL-RELATED RETROTRANSPOSON"/>
    <property type="match status" value="1"/>
</dbReference>
<organism evidence="1 2">
    <name type="scientific">Parasponia andersonii</name>
    <name type="common">Sponia andersonii</name>
    <dbReference type="NCBI Taxonomy" id="3476"/>
    <lineage>
        <taxon>Eukaryota</taxon>
        <taxon>Viridiplantae</taxon>
        <taxon>Streptophyta</taxon>
        <taxon>Embryophyta</taxon>
        <taxon>Tracheophyta</taxon>
        <taxon>Spermatophyta</taxon>
        <taxon>Magnoliopsida</taxon>
        <taxon>eudicotyledons</taxon>
        <taxon>Gunneridae</taxon>
        <taxon>Pentapetalae</taxon>
        <taxon>rosids</taxon>
        <taxon>fabids</taxon>
        <taxon>Rosales</taxon>
        <taxon>Cannabaceae</taxon>
        <taxon>Parasponia</taxon>
    </lineage>
</organism>
<evidence type="ECO:0000313" key="1">
    <source>
        <dbReference type="EMBL" id="PON33009.1"/>
    </source>
</evidence>
<keyword evidence="2" id="KW-1185">Reference proteome</keyword>
<name>A0A2P5A906_PARAD</name>
<dbReference type="EMBL" id="JXTB01000763">
    <property type="protein sequence ID" value="PON33009.1"/>
    <property type="molecule type" value="Genomic_DNA"/>
</dbReference>
<reference evidence="2" key="1">
    <citation type="submission" date="2016-06" db="EMBL/GenBank/DDBJ databases">
        <title>Parallel loss of symbiosis genes in relatives of nitrogen-fixing non-legume Parasponia.</title>
        <authorList>
            <person name="Van Velzen R."/>
            <person name="Holmer R."/>
            <person name="Bu F."/>
            <person name="Rutten L."/>
            <person name="Van Zeijl A."/>
            <person name="Liu W."/>
            <person name="Santuari L."/>
            <person name="Cao Q."/>
            <person name="Sharma T."/>
            <person name="Shen D."/>
            <person name="Roswanjaya Y."/>
            <person name="Wardhani T."/>
            <person name="Kalhor M.S."/>
            <person name="Jansen J."/>
            <person name="Van den Hoogen J."/>
            <person name="Gungor B."/>
            <person name="Hartog M."/>
            <person name="Hontelez J."/>
            <person name="Verver J."/>
            <person name="Yang W.-C."/>
            <person name="Schijlen E."/>
            <person name="Repin R."/>
            <person name="Schilthuizen M."/>
            <person name="Schranz E."/>
            <person name="Heidstra R."/>
            <person name="Miyata K."/>
            <person name="Fedorova E."/>
            <person name="Kohlen W."/>
            <person name="Bisseling T."/>
            <person name="Smit S."/>
            <person name="Geurts R."/>
        </authorList>
    </citation>
    <scope>NUCLEOTIDE SEQUENCE [LARGE SCALE GENOMIC DNA]</scope>
    <source>
        <strain evidence="2">cv. WU1-14</strain>
    </source>
</reference>
<dbReference type="InterPro" id="IPR043502">
    <property type="entry name" value="DNA/RNA_pol_sf"/>
</dbReference>
<dbReference type="STRING" id="3476.A0A2P5A906"/>
<dbReference type="CDD" id="cd09272">
    <property type="entry name" value="RNase_HI_RT_Ty1"/>
    <property type="match status" value="1"/>
</dbReference>
<protein>
    <submittedName>
        <fullName evidence="1">Uncharacterized protein</fullName>
    </submittedName>
</protein>
<dbReference type="PANTHER" id="PTHR11439:SF502">
    <property type="entry name" value="SECRETED RXLR EFFECTOR PROTEIN 161-LIKE"/>
    <property type="match status" value="1"/>
</dbReference>
<evidence type="ECO:0000313" key="2">
    <source>
        <dbReference type="Proteomes" id="UP000237105"/>
    </source>
</evidence>
<gene>
    <name evidence="1" type="ORF">PanWU01x14_356340</name>
</gene>
<dbReference type="SUPFAM" id="SSF56672">
    <property type="entry name" value="DNA/RNA polymerases"/>
    <property type="match status" value="1"/>
</dbReference>
<proteinExistence type="predicted"/>
<dbReference type="AlphaFoldDB" id="A0A2P5A906"/>
<sequence>MFGCKSVTTPLVCNEKLMKEDGEKKVDETLYRSLVGNLLYLTATKPDIMFAASLLSRFMNSPSQVHFGVGKRVLRYIQGTMNYGIRFEKNPDVKLVGFCDIDWGDMKSTSGYVFSLGSGVFSWLSKKKQSVAQSSAEAEYMSASIATSQTIWLRRILEDIGEKQPTPTELLCDNKSVISMTKNLCFHSRTRHIAIKYHFIREAIEDKEVQLTIASLKSK</sequence>
<accession>A0A2P5A906</accession>